<dbReference type="PANTHER" id="PTHR45527:SF1">
    <property type="entry name" value="FATTY ACID SYNTHASE"/>
    <property type="match status" value="1"/>
</dbReference>
<accession>A0ABQ4A688</accession>
<dbReference type="InterPro" id="IPR036736">
    <property type="entry name" value="ACP-like_sf"/>
</dbReference>
<evidence type="ECO:0000256" key="1">
    <source>
        <dbReference type="ARBA" id="ARBA00001957"/>
    </source>
</evidence>
<dbReference type="InterPro" id="IPR001242">
    <property type="entry name" value="Condensation_dom"/>
</dbReference>
<gene>
    <name evidence="6" type="ORF">Ahu01nite_092400</name>
</gene>
<dbReference type="InterPro" id="IPR020806">
    <property type="entry name" value="PKS_PP-bd"/>
</dbReference>
<evidence type="ECO:0000259" key="5">
    <source>
        <dbReference type="PROSITE" id="PS50075"/>
    </source>
</evidence>
<keyword evidence="3" id="KW-0597">Phosphoprotein</keyword>
<dbReference type="RefSeq" id="WP_203843052.1">
    <property type="nucleotide sequence ID" value="NZ_BAAATV010000015.1"/>
</dbReference>
<keyword evidence="2" id="KW-0596">Phosphopantetheine</keyword>
<dbReference type="EMBL" id="BOMN01000136">
    <property type="protein sequence ID" value="GIE26138.1"/>
    <property type="molecule type" value="Genomic_DNA"/>
</dbReference>
<feature type="domain" description="Carrier" evidence="5">
    <location>
        <begin position="499"/>
        <end position="573"/>
    </location>
</feature>
<evidence type="ECO:0000256" key="2">
    <source>
        <dbReference type="ARBA" id="ARBA00022450"/>
    </source>
</evidence>
<evidence type="ECO:0000256" key="4">
    <source>
        <dbReference type="SAM" id="MobiDB-lite"/>
    </source>
</evidence>
<proteinExistence type="predicted"/>
<name>A0ABQ4A688_9ACTN</name>
<dbReference type="SUPFAM" id="SSF56801">
    <property type="entry name" value="Acetyl-CoA synthetase-like"/>
    <property type="match status" value="1"/>
</dbReference>
<evidence type="ECO:0000313" key="6">
    <source>
        <dbReference type="EMBL" id="GIE26138.1"/>
    </source>
</evidence>
<organism evidence="6 7">
    <name type="scientific">Winogradskya humida</name>
    <dbReference type="NCBI Taxonomy" id="113566"/>
    <lineage>
        <taxon>Bacteria</taxon>
        <taxon>Bacillati</taxon>
        <taxon>Actinomycetota</taxon>
        <taxon>Actinomycetes</taxon>
        <taxon>Micromonosporales</taxon>
        <taxon>Micromonosporaceae</taxon>
        <taxon>Winogradskya</taxon>
    </lineage>
</organism>
<dbReference type="Pfam" id="PF00550">
    <property type="entry name" value="PP-binding"/>
    <property type="match status" value="1"/>
</dbReference>
<dbReference type="InterPro" id="IPR009081">
    <property type="entry name" value="PP-bd_ACP"/>
</dbReference>
<dbReference type="SUPFAM" id="SSF47336">
    <property type="entry name" value="ACP-like"/>
    <property type="match status" value="1"/>
</dbReference>
<sequence>MSVAVASGKEKALWLLERIVPGTGINNLGLAFQVTGRLNPQALRAALTILLARHEVLRTVFESTGGAELSKRIVGTGEFEVQIEPLGTDLTTFADRPFPFTGEPLLRAGHASRTDGDVFCVVVHHLTFDMVSMALFMREFIPVYDAICGGLPIPAAASAQPVTETAPRPADLTYWRETLRGYTPGNLDLWCGAPRGRQPVMSGGNARRALSPEAQRALSSLQRVARAPVAAVLLAAYSALLASHGAGPDLVIGSPVDVRGTNPAGIGYHVNVVPLRIQVDLAAGFRVLTRQARDAFLGAMAHADVSVDDLTGELPGVGSAWQSALFQHLFNYLPAASLGELSVDGMPARLLTVDNPYSKFDLELVGTPSMSEIWFRYARDVLSEADVEALQRRFDALLVAAAADADRPLLEYAGWSDLDREIVDKAAVDAPRSYVVAPDGRELPPGLRGELCLAGPADAPDRLHHTGEQARRLPDGTIERLAPPGPGTHGDPAAEPAPAPDDDLVQDLIEVWHQLLNTEVTARTSFFEAGGHSLLAAVLAQRIEDLTGIPIALPDIFENPTPAALAAKLRETDPGKRP</sequence>
<dbReference type="SUPFAM" id="SSF52777">
    <property type="entry name" value="CoA-dependent acyltransferases"/>
    <property type="match status" value="2"/>
</dbReference>
<evidence type="ECO:0000256" key="3">
    <source>
        <dbReference type="ARBA" id="ARBA00022553"/>
    </source>
</evidence>
<dbReference type="Gene3D" id="3.30.559.10">
    <property type="entry name" value="Chloramphenicol acetyltransferase-like domain"/>
    <property type="match status" value="1"/>
</dbReference>
<dbReference type="SMART" id="SM00823">
    <property type="entry name" value="PKS_PP"/>
    <property type="match status" value="1"/>
</dbReference>
<comment type="caution">
    <text evidence="6">The sequence shown here is derived from an EMBL/GenBank/DDBJ whole genome shotgun (WGS) entry which is preliminary data.</text>
</comment>
<dbReference type="InterPro" id="IPR023213">
    <property type="entry name" value="CAT-like_dom_sf"/>
</dbReference>
<dbReference type="Proteomes" id="UP000603200">
    <property type="component" value="Unassembled WGS sequence"/>
</dbReference>
<dbReference type="Pfam" id="PF00668">
    <property type="entry name" value="Condensation"/>
    <property type="match status" value="1"/>
</dbReference>
<keyword evidence="7" id="KW-1185">Reference proteome</keyword>
<feature type="region of interest" description="Disordered" evidence="4">
    <location>
        <begin position="457"/>
        <end position="501"/>
    </location>
</feature>
<dbReference type="PANTHER" id="PTHR45527">
    <property type="entry name" value="NONRIBOSOMAL PEPTIDE SYNTHETASE"/>
    <property type="match status" value="1"/>
</dbReference>
<feature type="compositionally biased region" description="Basic and acidic residues" evidence="4">
    <location>
        <begin position="459"/>
        <end position="478"/>
    </location>
</feature>
<reference evidence="6 7" key="1">
    <citation type="submission" date="2021-01" db="EMBL/GenBank/DDBJ databases">
        <title>Whole genome shotgun sequence of Actinoplanes humidus NBRC 14915.</title>
        <authorList>
            <person name="Komaki H."/>
            <person name="Tamura T."/>
        </authorList>
    </citation>
    <scope>NUCLEOTIDE SEQUENCE [LARGE SCALE GENOMIC DNA]</scope>
    <source>
        <strain evidence="6 7">NBRC 14915</strain>
    </source>
</reference>
<comment type="cofactor">
    <cofactor evidence="1">
        <name>pantetheine 4'-phosphate</name>
        <dbReference type="ChEBI" id="CHEBI:47942"/>
    </cofactor>
</comment>
<dbReference type="Gene3D" id="1.10.1200.10">
    <property type="entry name" value="ACP-like"/>
    <property type="match status" value="1"/>
</dbReference>
<dbReference type="PROSITE" id="PS50075">
    <property type="entry name" value="CARRIER"/>
    <property type="match status" value="1"/>
</dbReference>
<evidence type="ECO:0000313" key="7">
    <source>
        <dbReference type="Proteomes" id="UP000603200"/>
    </source>
</evidence>
<dbReference type="Gene3D" id="3.30.559.30">
    <property type="entry name" value="Nonribosomal peptide synthetase, condensation domain"/>
    <property type="match status" value="1"/>
</dbReference>
<protein>
    <recommendedName>
        <fullName evidence="5">Carrier domain-containing protein</fullName>
    </recommendedName>
</protein>